<proteinExistence type="inferred from homology"/>
<sequence>MGKVAVYALIALASVLVVVRGRRETAKPKREIQSIRKCDLYAGRWVYDSSYPLYNAADCPFIEHQFDCRKNGRSDSDYLKFRWEPSECRLPRFNGVDFLSSLRGKKVMFVGDSISLNQWQSLACILHTSTPDATYTLTRAGGLSDFTFPAYNASLMFLRDGFLIKIETEKIGRVLELNSVSQGQSWKGIDILVFNTWHWWLHTGRKQPWDFIEDGKEMHKDMDRLVAYEKGLRTWARWVDIHLGNTTTKVYFQGVSPDHMNSLRWPNSNARSTCIGEKEPVQGASTNAGLGGQHPAERVVEKVVGEMSRPVHLLRVTRLSQMRKDGHPGMYGLGGHRVPDCSHWCLPGVPDTWNHLLYASLMSS</sequence>
<dbReference type="Pfam" id="PF13839">
    <property type="entry name" value="PC-Esterase"/>
    <property type="match status" value="1"/>
</dbReference>
<dbReference type="AlphaFoldDB" id="A0A9Q1GQM1"/>
<evidence type="ECO:0000256" key="5">
    <source>
        <dbReference type="ARBA" id="ARBA00022989"/>
    </source>
</evidence>
<dbReference type="GO" id="GO:0016413">
    <property type="term" value="F:O-acetyltransferase activity"/>
    <property type="evidence" value="ECO:0007669"/>
    <property type="project" value="InterPro"/>
</dbReference>
<dbReference type="InterPro" id="IPR025846">
    <property type="entry name" value="TBL_N"/>
</dbReference>
<dbReference type="Proteomes" id="UP001153076">
    <property type="component" value="Unassembled WGS sequence"/>
</dbReference>
<evidence type="ECO:0000259" key="8">
    <source>
        <dbReference type="Pfam" id="PF13839"/>
    </source>
</evidence>
<dbReference type="GO" id="GO:0005794">
    <property type="term" value="C:Golgi apparatus"/>
    <property type="evidence" value="ECO:0007669"/>
    <property type="project" value="TreeGrafter"/>
</dbReference>
<reference evidence="10" key="1">
    <citation type="submission" date="2022-04" db="EMBL/GenBank/DDBJ databases">
        <title>Carnegiea gigantea Genome sequencing and assembly v2.</title>
        <authorList>
            <person name="Copetti D."/>
            <person name="Sanderson M.J."/>
            <person name="Burquez A."/>
            <person name="Wojciechowski M.F."/>
        </authorList>
    </citation>
    <scope>NUCLEOTIDE SEQUENCE</scope>
    <source>
        <strain evidence="10">SGP5-SGP5p</strain>
        <tissue evidence="10">Aerial part</tissue>
    </source>
</reference>
<dbReference type="GO" id="GO:0016020">
    <property type="term" value="C:membrane"/>
    <property type="evidence" value="ECO:0007669"/>
    <property type="project" value="UniProtKB-SubCell"/>
</dbReference>
<evidence type="ECO:0000256" key="3">
    <source>
        <dbReference type="ARBA" id="ARBA00022692"/>
    </source>
</evidence>
<dbReference type="EMBL" id="JAKOGI010001950">
    <property type="protein sequence ID" value="KAJ8423504.1"/>
    <property type="molecule type" value="Genomic_DNA"/>
</dbReference>
<evidence type="ECO:0000313" key="10">
    <source>
        <dbReference type="EMBL" id="KAJ8423504.1"/>
    </source>
</evidence>
<keyword evidence="6" id="KW-0472">Membrane</keyword>
<keyword evidence="5" id="KW-1133">Transmembrane helix</keyword>
<dbReference type="InterPro" id="IPR029962">
    <property type="entry name" value="TBL"/>
</dbReference>
<organism evidence="10 11">
    <name type="scientific">Carnegiea gigantea</name>
    <dbReference type="NCBI Taxonomy" id="171969"/>
    <lineage>
        <taxon>Eukaryota</taxon>
        <taxon>Viridiplantae</taxon>
        <taxon>Streptophyta</taxon>
        <taxon>Embryophyta</taxon>
        <taxon>Tracheophyta</taxon>
        <taxon>Spermatophyta</taxon>
        <taxon>Magnoliopsida</taxon>
        <taxon>eudicotyledons</taxon>
        <taxon>Gunneridae</taxon>
        <taxon>Pentapetalae</taxon>
        <taxon>Caryophyllales</taxon>
        <taxon>Cactineae</taxon>
        <taxon>Cactaceae</taxon>
        <taxon>Cactoideae</taxon>
        <taxon>Echinocereeae</taxon>
        <taxon>Carnegiea</taxon>
    </lineage>
</organism>
<evidence type="ECO:0000256" key="1">
    <source>
        <dbReference type="ARBA" id="ARBA00004167"/>
    </source>
</evidence>
<comment type="similarity">
    <text evidence="2">Belongs to the PC-esterase family. TBL subfamily.</text>
</comment>
<dbReference type="PANTHER" id="PTHR32285">
    <property type="entry name" value="PROTEIN TRICHOME BIREFRINGENCE-LIKE 9-RELATED"/>
    <property type="match status" value="1"/>
</dbReference>
<evidence type="ECO:0000256" key="2">
    <source>
        <dbReference type="ARBA" id="ARBA00007727"/>
    </source>
</evidence>
<gene>
    <name evidence="10" type="ORF">Cgig2_023088</name>
</gene>
<evidence type="ECO:0000313" key="11">
    <source>
        <dbReference type="Proteomes" id="UP001153076"/>
    </source>
</evidence>
<dbReference type="Pfam" id="PF14416">
    <property type="entry name" value="PMR5N"/>
    <property type="match status" value="1"/>
</dbReference>
<evidence type="ECO:0000256" key="7">
    <source>
        <dbReference type="SAM" id="SignalP"/>
    </source>
</evidence>
<dbReference type="InterPro" id="IPR026057">
    <property type="entry name" value="TBL_C"/>
</dbReference>
<feature type="domain" description="Trichome birefringence-like N-terminal" evidence="9">
    <location>
        <begin position="37"/>
        <end position="88"/>
    </location>
</feature>
<keyword evidence="7" id="KW-0732">Signal</keyword>
<evidence type="ECO:0000256" key="6">
    <source>
        <dbReference type="ARBA" id="ARBA00023136"/>
    </source>
</evidence>
<name>A0A9Q1GQM1_9CARY</name>
<comment type="caution">
    <text evidence="10">The sequence shown here is derived from an EMBL/GenBank/DDBJ whole genome shotgun (WGS) entry which is preliminary data.</text>
</comment>
<evidence type="ECO:0000259" key="9">
    <source>
        <dbReference type="Pfam" id="PF14416"/>
    </source>
</evidence>
<evidence type="ECO:0000256" key="4">
    <source>
        <dbReference type="ARBA" id="ARBA00022968"/>
    </source>
</evidence>
<keyword evidence="4" id="KW-0735">Signal-anchor</keyword>
<accession>A0A9Q1GQM1</accession>
<dbReference type="PANTHER" id="PTHR32285:SF372">
    <property type="entry name" value="PROTEIN TRICHOME BIREFRINGENCE-LIKE 43"/>
    <property type="match status" value="1"/>
</dbReference>
<feature type="chain" id="PRO_5040125565" description="Trichome birefringence-like N-terminal domain-containing protein" evidence="7">
    <location>
        <begin position="22"/>
        <end position="364"/>
    </location>
</feature>
<feature type="domain" description="Trichome birefringence-like C-terminal" evidence="8">
    <location>
        <begin position="90"/>
        <end position="359"/>
    </location>
</feature>
<comment type="subcellular location">
    <subcellularLocation>
        <location evidence="1">Membrane</location>
        <topology evidence="1">Single-pass membrane protein</topology>
    </subcellularLocation>
</comment>
<evidence type="ECO:0008006" key="12">
    <source>
        <dbReference type="Google" id="ProtNLM"/>
    </source>
</evidence>
<dbReference type="OrthoDB" id="630188at2759"/>
<keyword evidence="11" id="KW-1185">Reference proteome</keyword>
<protein>
    <recommendedName>
        <fullName evidence="12">Trichome birefringence-like N-terminal domain-containing protein</fullName>
    </recommendedName>
</protein>
<keyword evidence="3" id="KW-0812">Transmembrane</keyword>
<feature type="signal peptide" evidence="7">
    <location>
        <begin position="1"/>
        <end position="21"/>
    </location>
</feature>